<evidence type="ECO:0000313" key="6">
    <source>
        <dbReference type="Proteomes" id="UP000824161"/>
    </source>
</evidence>
<organism evidence="5 6">
    <name type="scientific">Candidatus Merdimorpha stercoravium</name>
    <dbReference type="NCBI Taxonomy" id="2840863"/>
    <lineage>
        <taxon>Bacteria</taxon>
        <taxon>Pseudomonadati</taxon>
        <taxon>Bacteroidota</taxon>
        <taxon>Flavobacteriia</taxon>
        <taxon>Flavobacteriales</taxon>
        <taxon>Candidatus Merdimorpha</taxon>
    </lineage>
</organism>
<dbReference type="SUPFAM" id="SSF52172">
    <property type="entry name" value="CheY-like"/>
    <property type="match status" value="1"/>
</dbReference>
<proteinExistence type="predicted"/>
<reference evidence="5" key="2">
    <citation type="journal article" date="2021" name="PeerJ">
        <title>Extensive microbial diversity within the chicken gut microbiome revealed by metagenomics and culture.</title>
        <authorList>
            <person name="Gilroy R."/>
            <person name="Ravi A."/>
            <person name="Getino M."/>
            <person name="Pursley I."/>
            <person name="Horton D.L."/>
            <person name="Alikhan N.F."/>
            <person name="Baker D."/>
            <person name="Gharbi K."/>
            <person name="Hall N."/>
            <person name="Watson M."/>
            <person name="Adriaenssens E.M."/>
            <person name="Foster-Nyarko E."/>
            <person name="Jarju S."/>
            <person name="Secka A."/>
            <person name="Antonio M."/>
            <person name="Oren A."/>
            <person name="Chaudhuri R.R."/>
            <person name="La Ragione R."/>
            <person name="Hildebrand F."/>
            <person name="Pallen M.J."/>
        </authorList>
    </citation>
    <scope>NUCLEOTIDE SEQUENCE</scope>
    <source>
        <strain evidence="5">1383</strain>
    </source>
</reference>
<accession>A0A9D1KTR0</accession>
<gene>
    <name evidence="5" type="ORF">IAC44_02245</name>
</gene>
<evidence type="ECO:0000313" key="5">
    <source>
        <dbReference type="EMBL" id="HIT97639.1"/>
    </source>
</evidence>
<evidence type="ECO:0000256" key="3">
    <source>
        <dbReference type="ARBA" id="ARBA00023163"/>
    </source>
</evidence>
<dbReference type="PANTHER" id="PTHR44688:SF16">
    <property type="entry name" value="DNA-BINDING TRANSCRIPTIONAL ACTIVATOR DEVR_DOSR"/>
    <property type="match status" value="1"/>
</dbReference>
<evidence type="ECO:0000259" key="4">
    <source>
        <dbReference type="PROSITE" id="PS50043"/>
    </source>
</evidence>
<dbReference type="PRINTS" id="PR00038">
    <property type="entry name" value="HTHLUXR"/>
</dbReference>
<dbReference type="PANTHER" id="PTHR44688">
    <property type="entry name" value="DNA-BINDING TRANSCRIPTIONAL ACTIVATOR DEVR_DOSR"/>
    <property type="match status" value="1"/>
</dbReference>
<sequence>MTPRKKYRLALIEPSEIVRTGVKALLAAEGSFELTATAADIRQWSAFPPALPPDVLLVNPSLADRHGRTHIRTLLSAEASTLVGALLYTYLPQEELAQYDCVVEIDDPKETVVKKLLHALQNRERENEPARENPELSEREKEILASLVKGHTHKEIAAIHHLSVHTVISHRKNISRKTGIKTVSGLTVYALLNHLIRPEDLETE</sequence>
<dbReference type="SUPFAM" id="SSF46894">
    <property type="entry name" value="C-terminal effector domain of the bipartite response regulators"/>
    <property type="match status" value="1"/>
</dbReference>
<reference evidence="5" key="1">
    <citation type="submission" date="2020-10" db="EMBL/GenBank/DDBJ databases">
        <authorList>
            <person name="Gilroy R."/>
        </authorList>
    </citation>
    <scope>NUCLEOTIDE SEQUENCE</scope>
    <source>
        <strain evidence="5">1383</strain>
    </source>
</reference>
<dbReference type="GO" id="GO:0006355">
    <property type="term" value="P:regulation of DNA-templated transcription"/>
    <property type="evidence" value="ECO:0007669"/>
    <property type="project" value="InterPro"/>
</dbReference>
<keyword evidence="2" id="KW-0238">DNA-binding</keyword>
<dbReference type="Gene3D" id="3.40.50.2300">
    <property type="match status" value="1"/>
</dbReference>
<feature type="domain" description="HTH luxR-type" evidence="4">
    <location>
        <begin position="129"/>
        <end position="194"/>
    </location>
</feature>
<dbReference type="EMBL" id="DVLY01000052">
    <property type="protein sequence ID" value="HIT97639.1"/>
    <property type="molecule type" value="Genomic_DNA"/>
</dbReference>
<evidence type="ECO:0000256" key="2">
    <source>
        <dbReference type="ARBA" id="ARBA00023125"/>
    </source>
</evidence>
<dbReference type="CDD" id="cd06170">
    <property type="entry name" value="LuxR_C_like"/>
    <property type="match status" value="1"/>
</dbReference>
<keyword evidence="1" id="KW-0805">Transcription regulation</keyword>
<dbReference type="AlphaFoldDB" id="A0A9D1KTR0"/>
<comment type="caution">
    <text evidence="5">The sequence shown here is derived from an EMBL/GenBank/DDBJ whole genome shotgun (WGS) entry which is preliminary data.</text>
</comment>
<name>A0A9D1KTR0_9FLAO</name>
<dbReference type="PROSITE" id="PS50043">
    <property type="entry name" value="HTH_LUXR_2"/>
    <property type="match status" value="1"/>
</dbReference>
<evidence type="ECO:0000256" key="1">
    <source>
        <dbReference type="ARBA" id="ARBA00023015"/>
    </source>
</evidence>
<dbReference type="GO" id="GO:0003677">
    <property type="term" value="F:DNA binding"/>
    <property type="evidence" value="ECO:0007669"/>
    <property type="project" value="UniProtKB-KW"/>
</dbReference>
<dbReference type="InterPro" id="IPR016032">
    <property type="entry name" value="Sig_transdc_resp-reg_C-effctor"/>
</dbReference>
<dbReference type="Proteomes" id="UP000824161">
    <property type="component" value="Unassembled WGS sequence"/>
</dbReference>
<dbReference type="InterPro" id="IPR000792">
    <property type="entry name" value="Tscrpt_reg_LuxR_C"/>
</dbReference>
<protein>
    <submittedName>
        <fullName evidence="5">Response regulator transcription factor</fullName>
    </submittedName>
</protein>
<dbReference type="SMART" id="SM00421">
    <property type="entry name" value="HTH_LUXR"/>
    <property type="match status" value="1"/>
</dbReference>
<dbReference type="InterPro" id="IPR011006">
    <property type="entry name" value="CheY-like_superfamily"/>
</dbReference>
<keyword evidence="3" id="KW-0804">Transcription</keyword>
<dbReference type="Pfam" id="PF00196">
    <property type="entry name" value="GerE"/>
    <property type="match status" value="1"/>
</dbReference>